<keyword evidence="3" id="KW-1185">Reference proteome</keyword>
<feature type="region of interest" description="Disordered" evidence="1">
    <location>
        <begin position="81"/>
        <end position="103"/>
    </location>
</feature>
<gene>
    <name evidence="2" type="ORF">VTL71DRAFT_9673</name>
</gene>
<sequence>MVQSITCSPVLSLQITKISSPLNHTFQNTYPEFDLAEETSSILHNLEHPLCHPSPRHDVHNPHRLLLNVGMKRFKLNTHKTSHCSGDSSLEPGEVKTDSATETSSAALNLGDRAIGVGSLGEDEAIDPVEDLILGGPIGWSKGSL</sequence>
<protein>
    <submittedName>
        <fullName evidence="2">Uncharacterized protein</fullName>
    </submittedName>
</protein>
<reference evidence="2 3" key="1">
    <citation type="journal article" date="2024" name="Commun. Biol.">
        <title>Comparative genomic analysis of thermophilic fungi reveals convergent evolutionary adaptations and gene losses.</title>
        <authorList>
            <person name="Steindorff A.S."/>
            <person name="Aguilar-Pontes M.V."/>
            <person name="Robinson A.J."/>
            <person name="Andreopoulos B."/>
            <person name="LaButti K."/>
            <person name="Kuo A."/>
            <person name="Mondo S."/>
            <person name="Riley R."/>
            <person name="Otillar R."/>
            <person name="Haridas S."/>
            <person name="Lipzen A."/>
            <person name="Grimwood J."/>
            <person name="Schmutz J."/>
            <person name="Clum A."/>
            <person name="Reid I.D."/>
            <person name="Moisan M.C."/>
            <person name="Butler G."/>
            <person name="Nguyen T.T.M."/>
            <person name="Dewar K."/>
            <person name="Conant G."/>
            <person name="Drula E."/>
            <person name="Henrissat B."/>
            <person name="Hansel C."/>
            <person name="Singer S."/>
            <person name="Hutchinson M.I."/>
            <person name="de Vries R.P."/>
            <person name="Natvig D.O."/>
            <person name="Powell A.J."/>
            <person name="Tsang A."/>
            <person name="Grigoriev I.V."/>
        </authorList>
    </citation>
    <scope>NUCLEOTIDE SEQUENCE [LARGE SCALE GENOMIC DNA]</scope>
    <source>
        <strain evidence="2 3">CBS 494.80</strain>
    </source>
</reference>
<accession>A0ABR4BUC8</accession>
<comment type="caution">
    <text evidence="2">The sequence shown here is derived from an EMBL/GenBank/DDBJ whole genome shotgun (WGS) entry which is preliminary data.</text>
</comment>
<dbReference type="Proteomes" id="UP001595075">
    <property type="component" value="Unassembled WGS sequence"/>
</dbReference>
<organism evidence="2 3">
    <name type="scientific">Oculimacula yallundae</name>
    <dbReference type="NCBI Taxonomy" id="86028"/>
    <lineage>
        <taxon>Eukaryota</taxon>
        <taxon>Fungi</taxon>
        <taxon>Dikarya</taxon>
        <taxon>Ascomycota</taxon>
        <taxon>Pezizomycotina</taxon>
        <taxon>Leotiomycetes</taxon>
        <taxon>Helotiales</taxon>
        <taxon>Ploettnerulaceae</taxon>
        <taxon>Oculimacula</taxon>
    </lineage>
</organism>
<name>A0ABR4BUC8_9HELO</name>
<dbReference type="EMBL" id="JAZHXI010000023">
    <property type="protein sequence ID" value="KAL2060278.1"/>
    <property type="molecule type" value="Genomic_DNA"/>
</dbReference>
<evidence type="ECO:0000313" key="2">
    <source>
        <dbReference type="EMBL" id="KAL2060278.1"/>
    </source>
</evidence>
<evidence type="ECO:0000256" key="1">
    <source>
        <dbReference type="SAM" id="MobiDB-lite"/>
    </source>
</evidence>
<proteinExistence type="predicted"/>
<evidence type="ECO:0000313" key="3">
    <source>
        <dbReference type="Proteomes" id="UP001595075"/>
    </source>
</evidence>